<comment type="function">
    <text evidence="10">Catalyzes the depolymerization of both polygalacturonate and pectins of methyl esterification degree from 22 to 89%, with an endo mode of action. In contrast to the majority of pectate lyases, displays high activity on highly methylated pectins.</text>
</comment>
<evidence type="ECO:0000256" key="10">
    <source>
        <dbReference type="RuleBase" id="RU367009"/>
    </source>
</evidence>
<keyword evidence="8 10" id="KW-0106">Calcium</keyword>
<protein>
    <recommendedName>
        <fullName evidence="5 10">Pectate lyase</fullName>
        <ecNumber evidence="5 10">4.2.2.2</ecNumber>
    </recommendedName>
</protein>
<dbReference type="SUPFAM" id="SSF51126">
    <property type="entry name" value="Pectin lyase-like"/>
    <property type="match status" value="1"/>
</dbReference>
<dbReference type="EMBL" id="JAYXHS010000001">
    <property type="protein sequence ID" value="MEC5384651.1"/>
    <property type="molecule type" value="Genomic_DNA"/>
</dbReference>
<dbReference type="InterPro" id="IPR012334">
    <property type="entry name" value="Pectin_lyas_fold"/>
</dbReference>
<dbReference type="InterPro" id="IPR011050">
    <property type="entry name" value="Pectin_lyase_fold/virulence"/>
</dbReference>
<evidence type="ECO:0000256" key="7">
    <source>
        <dbReference type="ARBA" id="ARBA00022729"/>
    </source>
</evidence>
<evidence type="ECO:0000313" key="12">
    <source>
        <dbReference type="EMBL" id="MEC5384651.1"/>
    </source>
</evidence>
<proteinExistence type="inferred from homology"/>
<evidence type="ECO:0000256" key="1">
    <source>
        <dbReference type="ARBA" id="ARBA00000695"/>
    </source>
</evidence>
<keyword evidence="9 10" id="KW-0456">Lyase</keyword>
<evidence type="ECO:0000313" key="13">
    <source>
        <dbReference type="Proteomes" id="UP001331561"/>
    </source>
</evidence>
<dbReference type="InterPro" id="IPR004898">
    <property type="entry name" value="Pectate_lyase_PlyH/PlyE-like"/>
</dbReference>
<evidence type="ECO:0000256" key="2">
    <source>
        <dbReference type="ARBA" id="ARBA00001913"/>
    </source>
</evidence>
<feature type="signal peptide" evidence="10">
    <location>
        <begin position="1"/>
        <end position="33"/>
    </location>
</feature>
<dbReference type="Pfam" id="PF00754">
    <property type="entry name" value="F5_F8_type_C"/>
    <property type="match status" value="1"/>
</dbReference>
<comment type="similarity">
    <text evidence="4 10">Belongs to the polysaccharide lyase 3 family.</text>
</comment>
<comment type="caution">
    <text evidence="12">The sequence shown here is derived from an EMBL/GenBank/DDBJ whole genome shotgun (WGS) entry which is preliminary data.</text>
</comment>
<gene>
    <name evidence="12" type="ORF">VVD49_02895</name>
</gene>
<evidence type="ECO:0000256" key="5">
    <source>
        <dbReference type="ARBA" id="ARBA00012272"/>
    </source>
</evidence>
<dbReference type="EC" id="4.2.2.2" evidence="5 10"/>
<dbReference type="Proteomes" id="UP001331561">
    <property type="component" value="Unassembled WGS sequence"/>
</dbReference>
<dbReference type="PROSITE" id="PS50022">
    <property type="entry name" value="FA58C_3"/>
    <property type="match status" value="1"/>
</dbReference>
<comment type="catalytic activity">
    <reaction evidence="1 10">
        <text>Eliminative cleavage of (1-&gt;4)-alpha-D-galacturonan to give oligosaccharides with 4-deoxy-alpha-D-galact-4-enuronosyl groups at their non-reducing ends.</text>
        <dbReference type="EC" id="4.2.2.2"/>
    </reaction>
</comment>
<evidence type="ECO:0000256" key="3">
    <source>
        <dbReference type="ARBA" id="ARBA00004613"/>
    </source>
</evidence>
<keyword evidence="7 10" id="KW-0732">Signal</keyword>
<organism evidence="12 13">
    <name type="scientific">Uliginosibacterium silvisoli</name>
    <dbReference type="NCBI Taxonomy" id="3114758"/>
    <lineage>
        <taxon>Bacteria</taxon>
        <taxon>Pseudomonadati</taxon>
        <taxon>Pseudomonadota</taxon>
        <taxon>Betaproteobacteria</taxon>
        <taxon>Rhodocyclales</taxon>
        <taxon>Zoogloeaceae</taxon>
        <taxon>Uliginosibacterium</taxon>
    </lineage>
</organism>
<dbReference type="SUPFAM" id="SSF49785">
    <property type="entry name" value="Galactose-binding domain-like"/>
    <property type="match status" value="1"/>
</dbReference>
<keyword evidence="13" id="KW-1185">Reference proteome</keyword>
<evidence type="ECO:0000256" key="8">
    <source>
        <dbReference type="ARBA" id="ARBA00022837"/>
    </source>
</evidence>
<dbReference type="RefSeq" id="WP_327598936.1">
    <property type="nucleotide sequence ID" value="NZ_JAYXHS010000001.1"/>
</dbReference>
<accession>A0ABU6JZD9</accession>
<evidence type="ECO:0000256" key="4">
    <source>
        <dbReference type="ARBA" id="ARBA00006463"/>
    </source>
</evidence>
<dbReference type="InterPro" id="IPR000421">
    <property type="entry name" value="FA58C"/>
</dbReference>
<name>A0ABU6JZD9_9RHOO</name>
<evidence type="ECO:0000259" key="11">
    <source>
        <dbReference type="PROSITE" id="PS50022"/>
    </source>
</evidence>
<sequence>MRDARAQQRRWHRFAFLLLLLPAMALQCPLALADVVVRGSNITASSAAGASGAMQAMDDNPDTRWEADSAAPGQWLAITFQTPALLRAVRVSEPRPRIRGWRIEVLGRGTWQPVLSGIGIPRDKIVLPPTWAEGVRIVTTSPAEGAPMVSEFAAWGSGTSACMPLPGTPSVTVVGDLDCAGLTLSQPCGKSGPAAPLFVLADGARLRNTTLIDSYVSCDGACTLENVNWRNNCPTLIQQSAVIQAYADQGNKDVNIIGGSAFGRYGALFRLNMPDSALNLRQFVFSGYAESLNGYPVEMASNLRIRLDEVSLAGAIRGAVVQVRLHKGDKASIRRLRIAAYKPGTPLICNGLRVEREHLLSLGEQWQSDACDVGPDDVKAAPG</sequence>
<comment type="subcellular location">
    <subcellularLocation>
        <location evidence="3 10">Secreted</location>
    </subcellularLocation>
</comment>
<dbReference type="Gene3D" id="2.60.120.260">
    <property type="entry name" value="Galactose-binding domain-like"/>
    <property type="match status" value="1"/>
</dbReference>
<dbReference type="InterPro" id="IPR008979">
    <property type="entry name" value="Galactose-bd-like_sf"/>
</dbReference>
<dbReference type="Pfam" id="PF03211">
    <property type="entry name" value="Pectate_lyase"/>
    <property type="match status" value="1"/>
</dbReference>
<evidence type="ECO:0000256" key="6">
    <source>
        <dbReference type="ARBA" id="ARBA00022525"/>
    </source>
</evidence>
<dbReference type="Gene3D" id="2.160.20.10">
    <property type="entry name" value="Single-stranded right-handed beta-helix, Pectin lyase-like"/>
    <property type="match status" value="1"/>
</dbReference>
<reference evidence="12 13" key="1">
    <citation type="submission" date="2024-01" db="EMBL/GenBank/DDBJ databases">
        <title>Uliginosibacterium soil sp. nov.</title>
        <authorList>
            <person name="Lv Y."/>
        </authorList>
    </citation>
    <scope>NUCLEOTIDE SEQUENCE [LARGE SCALE GENOMIC DNA]</scope>
    <source>
        <strain evidence="12 13">H3</strain>
    </source>
</reference>
<feature type="chain" id="PRO_5044977297" description="Pectate lyase" evidence="10">
    <location>
        <begin position="34"/>
        <end position="383"/>
    </location>
</feature>
<feature type="domain" description="F5/8 type C" evidence="11">
    <location>
        <begin position="25"/>
        <end position="157"/>
    </location>
</feature>
<comment type="cofactor">
    <cofactor evidence="2 10">
        <name>Ca(2+)</name>
        <dbReference type="ChEBI" id="CHEBI:29108"/>
    </cofactor>
</comment>
<keyword evidence="6 10" id="KW-0964">Secreted</keyword>
<evidence type="ECO:0000256" key="9">
    <source>
        <dbReference type="ARBA" id="ARBA00023239"/>
    </source>
</evidence>